<evidence type="ECO:0000313" key="5">
    <source>
        <dbReference type="Proteomes" id="UP000478417"/>
    </source>
</evidence>
<gene>
    <name evidence="4" type="ORF">G0Q06_11300</name>
</gene>
<dbReference type="Gene3D" id="3.60.20.10">
    <property type="entry name" value="Glutamine Phosphoribosylpyrophosphate, subunit 1, domain 1"/>
    <property type="match status" value="1"/>
</dbReference>
<dbReference type="Gene3D" id="3.40.50.620">
    <property type="entry name" value="HUPs"/>
    <property type="match status" value="1"/>
</dbReference>
<dbReference type="AlphaFoldDB" id="A0A6B2M5T2"/>
<name>A0A6B2M5T2_9BACT</name>
<comment type="caution">
    <text evidence="4">The sequence shown here is derived from an EMBL/GenBank/DDBJ whole genome shotgun (WGS) entry which is preliminary data.</text>
</comment>
<comment type="pathway">
    <text evidence="1">Amino-acid biosynthesis; L-asparagine biosynthesis; L-asparagine from L-aspartate (L-Gln route): step 1/1.</text>
</comment>
<dbReference type="PANTHER" id="PTHR43284">
    <property type="entry name" value="ASPARAGINE SYNTHETASE (GLUTAMINE-HYDROLYZING)"/>
    <property type="match status" value="1"/>
</dbReference>
<accession>A0A6B2M5T2</accession>
<dbReference type="EMBL" id="JAAGNX010000003">
    <property type="protein sequence ID" value="NDV63040.1"/>
    <property type="molecule type" value="Genomic_DNA"/>
</dbReference>
<organism evidence="4 5">
    <name type="scientific">Oceanipulchritudo coccoides</name>
    <dbReference type="NCBI Taxonomy" id="2706888"/>
    <lineage>
        <taxon>Bacteria</taxon>
        <taxon>Pseudomonadati</taxon>
        <taxon>Verrucomicrobiota</taxon>
        <taxon>Opitutia</taxon>
        <taxon>Puniceicoccales</taxon>
        <taxon>Oceanipulchritudinaceae</taxon>
        <taxon>Oceanipulchritudo</taxon>
    </lineage>
</organism>
<evidence type="ECO:0000256" key="2">
    <source>
        <dbReference type="ARBA" id="ARBA00012737"/>
    </source>
</evidence>
<dbReference type="GO" id="GO:0004066">
    <property type="term" value="F:asparagine synthase (glutamine-hydrolyzing) activity"/>
    <property type="evidence" value="ECO:0007669"/>
    <property type="project" value="UniProtKB-EC"/>
</dbReference>
<comment type="catalytic activity">
    <reaction evidence="3">
        <text>L-aspartate + L-glutamine + ATP + H2O = L-asparagine + L-glutamate + AMP + diphosphate + H(+)</text>
        <dbReference type="Rhea" id="RHEA:12228"/>
        <dbReference type="ChEBI" id="CHEBI:15377"/>
        <dbReference type="ChEBI" id="CHEBI:15378"/>
        <dbReference type="ChEBI" id="CHEBI:29985"/>
        <dbReference type="ChEBI" id="CHEBI:29991"/>
        <dbReference type="ChEBI" id="CHEBI:30616"/>
        <dbReference type="ChEBI" id="CHEBI:33019"/>
        <dbReference type="ChEBI" id="CHEBI:58048"/>
        <dbReference type="ChEBI" id="CHEBI:58359"/>
        <dbReference type="ChEBI" id="CHEBI:456215"/>
        <dbReference type="EC" id="6.3.5.4"/>
    </reaction>
</comment>
<dbReference type="RefSeq" id="WP_163965995.1">
    <property type="nucleotide sequence ID" value="NZ_JAAGNX010000003.1"/>
</dbReference>
<proteinExistence type="predicted"/>
<dbReference type="Proteomes" id="UP000478417">
    <property type="component" value="Unassembled WGS sequence"/>
</dbReference>
<protein>
    <recommendedName>
        <fullName evidence="2">asparagine synthase (glutamine-hydrolyzing)</fullName>
        <ecNumber evidence="2">6.3.5.4</ecNumber>
    </recommendedName>
</protein>
<evidence type="ECO:0000256" key="1">
    <source>
        <dbReference type="ARBA" id="ARBA00005187"/>
    </source>
</evidence>
<sequence>MTSLFPSITVSKTPQGWNVSGDYQVSLGYHLPLADGHDDGMFAEWKWDGRKLIAKVDWLGVHPLFYGYHNGVLVLSNNVMRVLEGGIPATLDLAAIGVFFRLGFYVDCDTPFKFIRSFPPGGSLVWEDGNLSVTEKYPEPEYSEVTRNSEKDAYIELTRQSIGRRKALHGDFIQPVSGGRDSRHILAELVHQGVKPQYTYTIETVGKGQPNCDEAIAAAVSGRLGITHKVLNHPVSSELEREALKNILTNFTTNEGTWMLGALQVLQEQPEALYDGFLGDVLSAFHWSTCDDFLESYQKSGTTGAVDAIIRKFNRQSWDVDETLGRIFGEAPELSMDHTRQHIAQFFSKFTHHHNPITQFFIFSRGRREIAMSTWGTYPFVRNILVPYLDRDLFMFYLGLPERVELPYGETRSEAISSAFPALKGLPYAMSPRMTKGSALRRRVLLLKNILQGGYSGLGCRFPTLAKWAGQSVLNRNNNQPDFISTVYLEQVQQIPLQAQGGAGLAKVEEKLGHLTA</sequence>
<evidence type="ECO:0000313" key="4">
    <source>
        <dbReference type="EMBL" id="NDV63040.1"/>
    </source>
</evidence>
<reference evidence="4 5" key="1">
    <citation type="submission" date="2020-02" db="EMBL/GenBank/DDBJ databases">
        <title>Albibacoteraceae fam. nov., the first described family within the subdivision 4 Verrucomicrobia.</title>
        <authorList>
            <person name="Xi F."/>
        </authorList>
    </citation>
    <scope>NUCLEOTIDE SEQUENCE [LARGE SCALE GENOMIC DNA]</scope>
    <source>
        <strain evidence="4 5">CK1056</strain>
    </source>
</reference>
<dbReference type="InterPro" id="IPR051786">
    <property type="entry name" value="ASN_synthetase/amidase"/>
</dbReference>
<dbReference type="SUPFAM" id="SSF56235">
    <property type="entry name" value="N-terminal nucleophile aminohydrolases (Ntn hydrolases)"/>
    <property type="match status" value="1"/>
</dbReference>
<evidence type="ECO:0000256" key="3">
    <source>
        <dbReference type="ARBA" id="ARBA00048741"/>
    </source>
</evidence>
<keyword evidence="5" id="KW-1185">Reference proteome</keyword>
<dbReference type="EC" id="6.3.5.4" evidence="2"/>
<dbReference type="InterPro" id="IPR029055">
    <property type="entry name" value="Ntn_hydrolases_N"/>
</dbReference>
<dbReference type="InterPro" id="IPR014729">
    <property type="entry name" value="Rossmann-like_a/b/a_fold"/>
</dbReference>
<dbReference type="SUPFAM" id="SSF52402">
    <property type="entry name" value="Adenine nucleotide alpha hydrolases-like"/>
    <property type="match status" value="1"/>
</dbReference>
<dbReference type="PANTHER" id="PTHR43284:SF1">
    <property type="entry name" value="ASPARAGINE SYNTHETASE"/>
    <property type="match status" value="1"/>
</dbReference>